<protein>
    <submittedName>
        <fullName evidence="1">Uncharacterized protein</fullName>
    </submittedName>
</protein>
<dbReference type="AlphaFoldDB" id="A0A0K2TDJ1"/>
<organism evidence="1">
    <name type="scientific">Lepeophtheirus salmonis</name>
    <name type="common">Salmon louse</name>
    <name type="synonym">Caligus salmonis</name>
    <dbReference type="NCBI Taxonomy" id="72036"/>
    <lineage>
        <taxon>Eukaryota</taxon>
        <taxon>Metazoa</taxon>
        <taxon>Ecdysozoa</taxon>
        <taxon>Arthropoda</taxon>
        <taxon>Crustacea</taxon>
        <taxon>Multicrustacea</taxon>
        <taxon>Hexanauplia</taxon>
        <taxon>Copepoda</taxon>
        <taxon>Siphonostomatoida</taxon>
        <taxon>Caligidae</taxon>
        <taxon>Lepeophtheirus</taxon>
    </lineage>
</organism>
<evidence type="ECO:0000313" key="1">
    <source>
        <dbReference type="EMBL" id="CDW23895.1"/>
    </source>
</evidence>
<reference evidence="1" key="1">
    <citation type="submission" date="2014-05" db="EMBL/GenBank/DDBJ databases">
        <authorList>
            <person name="Chronopoulou M."/>
        </authorList>
    </citation>
    <scope>NUCLEOTIDE SEQUENCE</scope>
    <source>
        <tissue evidence="1">Whole organism</tissue>
    </source>
</reference>
<dbReference type="EMBL" id="HACA01006534">
    <property type="protein sequence ID" value="CDW23895.1"/>
    <property type="molecule type" value="Transcribed_RNA"/>
</dbReference>
<feature type="non-terminal residue" evidence="1">
    <location>
        <position position="1"/>
    </location>
</feature>
<sequence length="79" mass="8615">CSRSSDNDVFQVAAEGLQSTTDVFPPKGVVKGIGIGAVGDQKCKKRDCPWLFSLTPPGPVYHFLRESFFHSNISDLLTT</sequence>
<accession>A0A0K2TDJ1</accession>
<proteinExistence type="predicted"/>
<name>A0A0K2TDJ1_LEPSM</name>